<dbReference type="Gene3D" id="3.40.50.300">
    <property type="entry name" value="P-loop containing nucleotide triphosphate hydrolases"/>
    <property type="match status" value="1"/>
</dbReference>
<dbReference type="GO" id="GO:0016301">
    <property type="term" value="F:kinase activity"/>
    <property type="evidence" value="ECO:0007669"/>
    <property type="project" value="UniProtKB-KW"/>
</dbReference>
<dbReference type="InterPro" id="IPR031322">
    <property type="entry name" value="Shikimate/glucono_kinase"/>
</dbReference>
<dbReference type="EMBL" id="CP097095">
    <property type="protein sequence ID" value="UQF80493.1"/>
    <property type="molecule type" value="Genomic_DNA"/>
</dbReference>
<keyword evidence="1" id="KW-0418">Kinase</keyword>
<dbReference type="KEGG" id="agh:M3I41_04340"/>
<evidence type="ECO:0000313" key="2">
    <source>
        <dbReference type="Proteomes" id="UP000830236"/>
    </source>
</evidence>
<dbReference type="Proteomes" id="UP000830236">
    <property type="component" value="Chromosome"/>
</dbReference>
<dbReference type="SUPFAM" id="SSF52540">
    <property type="entry name" value="P-loop containing nucleoside triphosphate hydrolases"/>
    <property type="match status" value="1"/>
</dbReference>
<organism evidence="1 2">
    <name type="scientific">Actinomyces graevenitzii</name>
    <dbReference type="NCBI Taxonomy" id="55565"/>
    <lineage>
        <taxon>Bacteria</taxon>
        <taxon>Bacillati</taxon>
        <taxon>Actinomycetota</taxon>
        <taxon>Actinomycetes</taxon>
        <taxon>Actinomycetales</taxon>
        <taxon>Actinomycetaceae</taxon>
        <taxon>Actinomyces</taxon>
    </lineage>
</organism>
<keyword evidence="1" id="KW-0808">Transferase</keyword>
<reference evidence="1" key="1">
    <citation type="submission" date="2022-05" db="EMBL/GenBank/DDBJ databases">
        <title>Using nanopore sequencing to obtain complete genomes from saliva samples.</title>
        <authorList>
            <person name="Baker J.L."/>
        </authorList>
    </citation>
    <scope>NUCLEOTIDE SEQUENCE</scope>
    <source>
        <strain evidence="1">JCVI-JB-Ag32</strain>
    </source>
</reference>
<dbReference type="Pfam" id="PF01202">
    <property type="entry name" value="SKI"/>
    <property type="match status" value="1"/>
</dbReference>
<accession>A0A9E7D7C3</accession>
<protein>
    <submittedName>
        <fullName evidence="1">Shikimate kinase</fullName>
    </submittedName>
</protein>
<dbReference type="InterPro" id="IPR027417">
    <property type="entry name" value="P-loop_NTPase"/>
</dbReference>
<name>A0A9E7D7C3_9ACTO</name>
<evidence type="ECO:0000313" key="1">
    <source>
        <dbReference type="EMBL" id="UQF80493.1"/>
    </source>
</evidence>
<proteinExistence type="predicted"/>
<sequence>MSLTVLIGPPGVGCSAVAQALANQLGANLVDVGCTVAQRLGVDPNFAIAQVGEERYRSCEADVFKLSLSAPQAGAQVVAAGSGWINTPGLAQVLAQSKAQVICLSAVDAVLAQRNGLNVPRSAALGTVRRDFLLAAHERLNQCRALASFEIDTSKKQPQQVAAEIMTHLKDADARKYV</sequence>
<dbReference type="AlphaFoldDB" id="A0A9E7D7C3"/>
<gene>
    <name evidence="1" type="ORF">M3I41_04340</name>
</gene>